<protein>
    <submittedName>
        <fullName evidence="2">Alpha/beta fold hydrolase</fullName>
    </submittedName>
</protein>
<keyword evidence="3" id="KW-1185">Reference proteome</keyword>
<dbReference type="Proteomes" id="UP001597417">
    <property type="component" value="Unassembled WGS sequence"/>
</dbReference>
<comment type="caution">
    <text evidence="2">The sequence shown here is derived from an EMBL/GenBank/DDBJ whole genome shotgun (WGS) entry which is preliminary data.</text>
</comment>
<gene>
    <name evidence="2" type="ORF">ACFSXZ_29730</name>
</gene>
<dbReference type="InterPro" id="IPR029058">
    <property type="entry name" value="AB_hydrolase_fold"/>
</dbReference>
<dbReference type="RefSeq" id="WP_378268608.1">
    <property type="nucleotide sequence ID" value="NZ_JBHUKR010000019.1"/>
</dbReference>
<dbReference type="GO" id="GO:0016787">
    <property type="term" value="F:hydrolase activity"/>
    <property type="evidence" value="ECO:0007669"/>
    <property type="project" value="UniProtKB-KW"/>
</dbReference>
<dbReference type="InterPro" id="IPR000073">
    <property type="entry name" value="AB_hydrolase_1"/>
</dbReference>
<evidence type="ECO:0000259" key="1">
    <source>
        <dbReference type="Pfam" id="PF12697"/>
    </source>
</evidence>
<dbReference type="SUPFAM" id="SSF53474">
    <property type="entry name" value="alpha/beta-Hydrolases"/>
    <property type="match status" value="1"/>
</dbReference>
<dbReference type="PANTHER" id="PTHR37017:SF11">
    <property type="entry name" value="ESTERASE_LIPASE_THIOESTERASE DOMAIN-CONTAINING PROTEIN"/>
    <property type="match status" value="1"/>
</dbReference>
<evidence type="ECO:0000313" key="3">
    <source>
        <dbReference type="Proteomes" id="UP001597417"/>
    </source>
</evidence>
<accession>A0ABW5G0T7</accession>
<proteinExistence type="predicted"/>
<dbReference type="Gene3D" id="3.40.50.1820">
    <property type="entry name" value="alpha/beta hydrolase"/>
    <property type="match status" value="1"/>
</dbReference>
<dbReference type="Pfam" id="PF12697">
    <property type="entry name" value="Abhydrolase_6"/>
    <property type="match status" value="1"/>
</dbReference>
<dbReference type="EMBL" id="JBHUKR010000019">
    <property type="protein sequence ID" value="MFD2420514.1"/>
    <property type="molecule type" value="Genomic_DNA"/>
</dbReference>
<evidence type="ECO:0000313" key="2">
    <source>
        <dbReference type="EMBL" id="MFD2420514.1"/>
    </source>
</evidence>
<dbReference type="InterPro" id="IPR052897">
    <property type="entry name" value="Sec-Metab_Biosynth_Hydrolase"/>
</dbReference>
<feature type="domain" description="AB hydrolase-1" evidence="1">
    <location>
        <begin position="6"/>
        <end position="271"/>
    </location>
</feature>
<reference evidence="3" key="1">
    <citation type="journal article" date="2019" name="Int. J. Syst. Evol. Microbiol.">
        <title>The Global Catalogue of Microorganisms (GCM) 10K type strain sequencing project: providing services to taxonomists for standard genome sequencing and annotation.</title>
        <authorList>
            <consortium name="The Broad Institute Genomics Platform"/>
            <consortium name="The Broad Institute Genome Sequencing Center for Infectious Disease"/>
            <person name="Wu L."/>
            <person name="Ma J."/>
        </authorList>
    </citation>
    <scope>NUCLEOTIDE SEQUENCE [LARGE SCALE GENOMIC DNA]</scope>
    <source>
        <strain evidence="3">CGMCC 4.7645</strain>
    </source>
</reference>
<name>A0ABW5G0T7_9PSEU</name>
<dbReference type="PANTHER" id="PTHR37017">
    <property type="entry name" value="AB HYDROLASE-1 DOMAIN-CONTAINING PROTEIN-RELATED"/>
    <property type="match status" value="1"/>
</dbReference>
<organism evidence="2 3">
    <name type="scientific">Amycolatopsis pigmentata</name>
    <dbReference type="NCBI Taxonomy" id="450801"/>
    <lineage>
        <taxon>Bacteria</taxon>
        <taxon>Bacillati</taxon>
        <taxon>Actinomycetota</taxon>
        <taxon>Actinomycetes</taxon>
        <taxon>Pseudonocardiales</taxon>
        <taxon>Pseudonocardiaceae</taxon>
        <taxon>Amycolatopsis</taxon>
    </lineage>
</organism>
<keyword evidence="2" id="KW-0378">Hydrolase</keyword>
<sequence length="281" mass="29572">MPFDYLLVHGAYHNSAHWAKLIAALSARGDRVVALDLPGHGMNARFPSGYFVPGQPGLSGEPSPIKDVTLEVAAHAVIDALRSFGQTAPVVLVAHSMGGAVATLAAELAPELVDHLVYVAAFVPTRLPTAAAYLTLDEAKTRLGGGLHLGDPTVTGAVRINPRSADTAYLEQLRAAYYTDVSTTDFLPYLNALTPDQPMSFVTSRAGATAARWGGIPRTYLRCAADRAIPLALQDVFISDADALTPRNPFRLATLDTGHAPFASQPGKLAEVLLALPAVSG</sequence>